<proteinExistence type="predicted"/>
<dbReference type="PANTHER" id="PTHR11280:SF6">
    <property type="entry name" value="GLUCOSAMINE-6-PHOSPHATE ISOMERASE NAGB"/>
    <property type="match status" value="1"/>
</dbReference>
<protein>
    <submittedName>
        <fullName evidence="2">Glucosamine-6-phosphate deaminase</fullName>
    </submittedName>
</protein>
<dbReference type="Proteomes" id="UP000199532">
    <property type="component" value="Unassembled WGS sequence"/>
</dbReference>
<organism evidence="2 3">
    <name type="scientific">Dyadobacter koreensis</name>
    <dbReference type="NCBI Taxonomy" id="408657"/>
    <lineage>
        <taxon>Bacteria</taxon>
        <taxon>Pseudomonadati</taxon>
        <taxon>Bacteroidota</taxon>
        <taxon>Cytophagia</taxon>
        <taxon>Cytophagales</taxon>
        <taxon>Spirosomataceae</taxon>
        <taxon>Dyadobacter</taxon>
    </lineage>
</organism>
<dbReference type="AlphaFoldDB" id="A0A1H6R0G6"/>
<evidence type="ECO:0000313" key="2">
    <source>
        <dbReference type="EMBL" id="SEI45937.1"/>
    </source>
</evidence>
<keyword evidence="3" id="KW-1185">Reference proteome</keyword>
<accession>A0A1H6R0G6</accession>
<dbReference type="GO" id="GO:0019262">
    <property type="term" value="P:N-acetylneuraminate catabolic process"/>
    <property type="evidence" value="ECO:0007669"/>
    <property type="project" value="TreeGrafter"/>
</dbReference>
<dbReference type="Gene3D" id="3.40.50.1360">
    <property type="match status" value="1"/>
</dbReference>
<dbReference type="EMBL" id="FNXY01000001">
    <property type="protein sequence ID" value="SEI45937.1"/>
    <property type="molecule type" value="Genomic_DNA"/>
</dbReference>
<dbReference type="GO" id="GO:0004342">
    <property type="term" value="F:glucosamine-6-phosphate deaminase activity"/>
    <property type="evidence" value="ECO:0007669"/>
    <property type="project" value="InterPro"/>
</dbReference>
<reference evidence="2 3" key="1">
    <citation type="submission" date="2016-10" db="EMBL/GenBank/DDBJ databases">
        <authorList>
            <person name="de Groot N.N."/>
        </authorList>
    </citation>
    <scope>NUCLEOTIDE SEQUENCE [LARGE SCALE GENOMIC DNA]</scope>
    <source>
        <strain evidence="2 3">DSM 19938</strain>
    </source>
</reference>
<dbReference type="GO" id="GO:0006046">
    <property type="term" value="P:N-acetylglucosamine catabolic process"/>
    <property type="evidence" value="ECO:0007669"/>
    <property type="project" value="TreeGrafter"/>
</dbReference>
<dbReference type="GO" id="GO:0005737">
    <property type="term" value="C:cytoplasm"/>
    <property type="evidence" value="ECO:0007669"/>
    <property type="project" value="TreeGrafter"/>
</dbReference>
<dbReference type="OrthoDB" id="9791139at2"/>
<dbReference type="InterPro" id="IPR006148">
    <property type="entry name" value="Glc/Gal-6P_isomerase"/>
</dbReference>
<gene>
    <name evidence="2" type="ORF">SAMN04487995_0903</name>
</gene>
<dbReference type="GO" id="GO:0042802">
    <property type="term" value="F:identical protein binding"/>
    <property type="evidence" value="ECO:0007669"/>
    <property type="project" value="TreeGrafter"/>
</dbReference>
<dbReference type="SUPFAM" id="SSF100950">
    <property type="entry name" value="NagB/RpiA/CoA transferase-like"/>
    <property type="match status" value="1"/>
</dbReference>
<dbReference type="PANTHER" id="PTHR11280">
    <property type="entry name" value="GLUCOSAMINE-6-PHOSPHATE ISOMERASE"/>
    <property type="match status" value="1"/>
</dbReference>
<sequence length="266" mass="29755">MSIVKKGTAEQLKVLIFENRQQLGEEAAGMVAEKISELLEKQQMVNIIFAAAASQNEFLATLIKLDIDWTRINAFHMDEYIGLPEGAKQHFSYFLGEQIFNKVPFANVFCINGSTEDTEAECERYAGLLLKYPTDITCMGIGENTHLAFNDPYIADFKENKLVKVVKLAQESKQQQVNEDCFAHVSEVPEYAYTLTVPALLKAKAIYSMVPGPAKAEAVFHTLNAEISEQYPSTILRTLSNAYLFLDTESAGNIDKESEMSPITFK</sequence>
<dbReference type="Pfam" id="PF01182">
    <property type="entry name" value="Glucosamine_iso"/>
    <property type="match status" value="1"/>
</dbReference>
<name>A0A1H6R0G6_9BACT</name>
<dbReference type="GO" id="GO:0006043">
    <property type="term" value="P:glucosamine catabolic process"/>
    <property type="evidence" value="ECO:0007669"/>
    <property type="project" value="TreeGrafter"/>
</dbReference>
<dbReference type="InterPro" id="IPR004547">
    <property type="entry name" value="Glucosamine6P_isomerase"/>
</dbReference>
<dbReference type="GO" id="GO:0005975">
    <property type="term" value="P:carbohydrate metabolic process"/>
    <property type="evidence" value="ECO:0007669"/>
    <property type="project" value="InterPro"/>
</dbReference>
<evidence type="ECO:0000313" key="3">
    <source>
        <dbReference type="Proteomes" id="UP000199532"/>
    </source>
</evidence>
<feature type="domain" description="Glucosamine/galactosamine-6-phosphate isomerase" evidence="1">
    <location>
        <begin position="19"/>
        <end position="237"/>
    </location>
</feature>
<dbReference type="InterPro" id="IPR037171">
    <property type="entry name" value="NagB/RpiA_transferase-like"/>
</dbReference>
<dbReference type="STRING" id="408657.SAMN04487995_0903"/>
<evidence type="ECO:0000259" key="1">
    <source>
        <dbReference type="Pfam" id="PF01182"/>
    </source>
</evidence>
<dbReference type="RefSeq" id="WP_090332386.1">
    <property type="nucleotide sequence ID" value="NZ_FNXY01000001.1"/>
</dbReference>